<dbReference type="InterPro" id="IPR022684">
    <property type="entry name" value="Calpain_cysteine_protease"/>
</dbReference>
<evidence type="ECO:0000313" key="5">
    <source>
        <dbReference type="Proteomes" id="UP000233556"/>
    </source>
</evidence>
<dbReference type="OrthoDB" id="424753at2759"/>
<keyword evidence="5" id="KW-1185">Reference proteome</keyword>
<evidence type="ECO:0000256" key="1">
    <source>
        <dbReference type="ARBA" id="ARBA00007623"/>
    </source>
</evidence>
<evidence type="ECO:0000313" key="4">
    <source>
        <dbReference type="EMBL" id="PKU28052.1"/>
    </source>
</evidence>
<dbReference type="InterPro" id="IPR038765">
    <property type="entry name" value="Papain-like_cys_pep_sf"/>
</dbReference>
<dbReference type="PANTHER" id="PTHR10183:SF382">
    <property type="entry name" value="CALPAIN-15"/>
    <property type="match status" value="1"/>
</dbReference>
<evidence type="ECO:0000256" key="2">
    <source>
        <dbReference type="PROSITE-ProRule" id="PRU00239"/>
    </source>
</evidence>
<dbReference type="GO" id="GO:0004198">
    <property type="term" value="F:calcium-dependent cysteine-type endopeptidase activity"/>
    <property type="evidence" value="ECO:0007669"/>
    <property type="project" value="InterPro"/>
</dbReference>
<reference evidence="5" key="1">
    <citation type="submission" date="2017-11" db="EMBL/GenBank/DDBJ databases">
        <authorList>
            <person name="Lima N.C."/>
            <person name="Parody-Merino A.M."/>
            <person name="Battley P.F."/>
            <person name="Fidler A.E."/>
            <person name="Prosdocimi F."/>
        </authorList>
    </citation>
    <scope>NUCLEOTIDE SEQUENCE [LARGE SCALE GENOMIC DNA]</scope>
</reference>
<feature type="domain" description="Calpain catalytic" evidence="3">
    <location>
        <begin position="1"/>
        <end position="77"/>
    </location>
</feature>
<comment type="caution">
    <text evidence="2">Lacks conserved residue(s) required for the propagation of feature annotation.</text>
</comment>
<dbReference type="Proteomes" id="UP000233556">
    <property type="component" value="Unassembled WGS sequence"/>
</dbReference>
<dbReference type="AlphaFoldDB" id="A0A2I0T2Q4"/>
<proteinExistence type="inferred from homology"/>
<dbReference type="PANTHER" id="PTHR10183">
    <property type="entry name" value="CALPAIN"/>
    <property type="match status" value="1"/>
</dbReference>
<dbReference type="SUPFAM" id="SSF54001">
    <property type="entry name" value="Cysteine proteinases"/>
    <property type="match status" value="1"/>
</dbReference>
<organism evidence="4 5">
    <name type="scientific">Limosa lapponica baueri</name>
    <dbReference type="NCBI Taxonomy" id="1758121"/>
    <lineage>
        <taxon>Eukaryota</taxon>
        <taxon>Metazoa</taxon>
        <taxon>Chordata</taxon>
        <taxon>Craniata</taxon>
        <taxon>Vertebrata</taxon>
        <taxon>Euteleostomi</taxon>
        <taxon>Archelosauria</taxon>
        <taxon>Archosauria</taxon>
        <taxon>Dinosauria</taxon>
        <taxon>Saurischia</taxon>
        <taxon>Theropoda</taxon>
        <taxon>Coelurosauria</taxon>
        <taxon>Aves</taxon>
        <taxon>Neognathae</taxon>
        <taxon>Neoaves</taxon>
        <taxon>Charadriiformes</taxon>
        <taxon>Scolopacidae</taxon>
        <taxon>Limosa</taxon>
    </lineage>
</organism>
<comment type="similarity">
    <text evidence="1">Belongs to the peptidase C2 family.</text>
</comment>
<dbReference type="GO" id="GO:0006508">
    <property type="term" value="P:proteolysis"/>
    <property type="evidence" value="ECO:0007669"/>
    <property type="project" value="InterPro"/>
</dbReference>
<sequence length="212" mass="23398">MFMAQRKQLWVALIEKALAKLHGSYFALQAGRAIEGLATLTGAPCESLMLQVSSTNPREEPIDTDLIWAKMLSSKEAGYFDSVDICKLHSDWHEVRVQGMFPNKANGPVTVTSLTVLERAALEFALFQEGSRRSDTVDSHLLDLCIMVFRATFTSGNKLSLGRLMAHSKRAVKKFVNCDVMLEPGEYAVVCCAFNHWSATLAGPTTTQAPAW</sequence>
<evidence type="ECO:0000259" key="3">
    <source>
        <dbReference type="PROSITE" id="PS50203"/>
    </source>
</evidence>
<dbReference type="PROSITE" id="PS50203">
    <property type="entry name" value="CALPAIN_CAT"/>
    <property type="match status" value="1"/>
</dbReference>
<gene>
    <name evidence="4" type="ORF">llap_21644</name>
</gene>
<accession>A0A2I0T2Q4</accession>
<dbReference type="GO" id="GO:0005737">
    <property type="term" value="C:cytoplasm"/>
    <property type="evidence" value="ECO:0007669"/>
    <property type="project" value="TreeGrafter"/>
</dbReference>
<dbReference type="InterPro" id="IPR001300">
    <property type="entry name" value="Peptidase_C2_calpain_cat"/>
</dbReference>
<dbReference type="Pfam" id="PF00648">
    <property type="entry name" value="Peptidase_C2"/>
    <property type="match status" value="1"/>
</dbReference>
<reference evidence="5" key="2">
    <citation type="submission" date="2017-12" db="EMBL/GenBank/DDBJ databases">
        <title>Genome sequence of the Bar-tailed Godwit (Limosa lapponica baueri).</title>
        <authorList>
            <person name="Lima N.C.B."/>
            <person name="Parody-Merino A.M."/>
            <person name="Battley P.F."/>
            <person name="Fidler A.E."/>
            <person name="Prosdocimi F."/>
        </authorList>
    </citation>
    <scope>NUCLEOTIDE SEQUENCE [LARGE SCALE GENOMIC DNA]</scope>
</reference>
<protein>
    <submittedName>
        <fullName evidence="4">Calpain-15 isoform x3</fullName>
    </submittedName>
</protein>
<name>A0A2I0T2Q4_LIMLA</name>
<dbReference type="EMBL" id="KZ522772">
    <property type="protein sequence ID" value="PKU28052.1"/>
    <property type="molecule type" value="Genomic_DNA"/>
</dbReference>